<comment type="caution">
    <text evidence="1">The sequence shown here is derived from an EMBL/GenBank/DDBJ whole genome shotgun (WGS) entry which is preliminary data.</text>
</comment>
<name>A0A8S2QGE4_9BILA</name>
<accession>A0A8S2QGE4</accession>
<gene>
    <name evidence="1" type="ORF">SRO942_LOCUS28344</name>
</gene>
<dbReference type="EMBL" id="CAJOBC010031564">
    <property type="protein sequence ID" value="CAF4092609.1"/>
    <property type="molecule type" value="Genomic_DNA"/>
</dbReference>
<dbReference type="AlphaFoldDB" id="A0A8S2QGE4"/>
<evidence type="ECO:0000313" key="2">
    <source>
        <dbReference type="Proteomes" id="UP000681722"/>
    </source>
</evidence>
<organism evidence="1 2">
    <name type="scientific">Didymodactylos carnosus</name>
    <dbReference type="NCBI Taxonomy" id="1234261"/>
    <lineage>
        <taxon>Eukaryota</taxon>
        <taxon>Metazoa</taxon>
        <taxon>Spiralia</taxon>
        <taxon>Gnathifera</taxon>
        <taxon>Rotifera</taxon>
        <taxon>Eurotatoria</taxon>
        <taxon>Bdelloidea</taxon>
        <taxon>Philodinida</taxon>
        <taxon>Philodinidae</taxon>
        <taxon>Didymodactylos</taxon>
    </lineage>
</organism>
<evidence type="ECO:0000313" key="1">
    <source>
        <dbReference type="EMBL" id="CAF4092609.1"/>
    </source>
</evidence>
<protein>
    <submittedName>
        <fullName evidence="1">Uncharacterized protein</fullName>
    </submittedName>
</protein>
<sequence length="58" mass="6585">ICSKRSRRLNVELEAIVEVDDAGLSVPPPPADCRNLSTVCKQQAKKLYILERLQYVEK</sequence>
<proteinExistence type="predicted"/>
<reference evidence="1" key="1">
    <citation type="submission" date="2021-02" db="EMBL/GenBank/DDBJ databases">
        <authorList>
            <person name="Nowell W R."/>
        </authorList>
    </citation>
    <scope>NUCLEOTIDE SEQUENCE</scope>
</reference>
<feature type="non-terminal residue" evidence="1">
    <location>
        <position position="58"/>
    </location>
</feature>
<dbReference type="Proteomes" id="UP000681722">
    <property type="component" value="Unassembled WGS sequence"/>
</dbReference>
<feature type="non-terminal residue" evidence="1">
    <location>
        <position position="1"/>
    </location>
</feature>